<accession>A0ABS5I6Z9</accession>
<dbReference type="SUPFAM" id="SSF89392">
    <property type="entry name" value="Prokaryotic lipoproteins and lipoprotein localization factors"/>
    <property type="match status" value="1"/>
</dbReference>
<reference evidence="2 3" key="1">
    <citation type="submission" date="2021-04" db="EMBL/GenBank/DDBJ databases">
        <title>Magnetospirillum sulfuroxidans sp. nov., a facultative chemolithoautotrophic sulfur-oxidizing alphaproteobacterium isolated from freshwater sediment and proposals for Paramagetospirillum gen. nov., and Magnetospirillaceae fam. nov.</title>
        <authorList>
            <person name="Koziaeva V."/>
            <person name="Geelhoed J.S."/>
            <person name="Sorokin D.Y."/>
            <person name="Grouzdev D.S."/>
        </authorList>
    </citation>
    <scope>NUCLEOTIDE SEQUENCE [LARGE SCALE GENOMIC DNA]</scope>
    <source>
        <strain evidence="2 3">J10</strain>
    </source>
</reference>
<dbReference type="EMBL" id="JAGTUF010000001">
    <property type="protein sequence ID" value="MBR9970183.1"/>
    <property type="molecule type" value="Genomic_DNA"/>
</dbReference>
<dbReference type="InterPro" id="IPR004564">
    <property type="entry name" value="OM_lipoprot_carrier_LolA-like"/>
</dbReference>
<dbReference type="Gene3D" id="2.50.20.10">
    <property type="entry name" value="Lipoprotein localisation LolA/LolB/LppX"/>
    <property type="match status" value="1"/>
</dbReference>
<sequence>MSARLDRPDKGLAVIRALFMLIVLWPMAAWAEPVTLKPGEILRGHFVQERFLAGFAQPLRSEGSFVLAPGQGLIWRGEKPFAVVTVISAAGMTQSLGGKETMRLSAAKAPFLARLHDVMAGAMAGNWQELESDFRVVSQNDGVVLTPRRADLLQSVKSIQAHIGRFVDAVEVEKGEGDRDRLLFSQQNVDQGPLSEDEAAAFAAIR</sequence>
<protein>
    <submittedName>
        <fullName evidence="2">Outer membrane lipoprotein carrier protein LolA</fullName>
    </submittedName>
</protein>
<keyword evidence="1" id="KW-0732">Signal</keyword>
<gene>
    <name evidence="2" type="ORF">KEC16_00465</name>
</gene>
<dbReference type="Proteomes" id="UP000680714">
    <property type="component" value="Unassembled WGS sequence"/>
</dbReference>
<evidence type="ECO:0000313" key="2">
    <source>
        <dbReference type="EMBL" id="MBR9970183.1"/>
    </source>
</evidence>
<organism evidence="2 3">
    <name type="scientific">Magnetospirillum sulfuroxidans</name>
    <dbReference type="NCBI Taxonomy" id="611300"/>
    <lineage>
        <taxon>Bacteria</taxon>
        <taxon>Pseudomonadati</taxon>
        <taxon>Pseudomonadota</taxon>
        <taxon>Alphaproteobacteria</taxon>
        <taxon>Rhodospirillales</taxon>
        <taxon>Rhodospirillaceae</taxon>
        <taxon>Magnetospirillum</taxon>
    </lineage>
</organism>
<keyword evidence="3" id="KW-1185">Reference proteome</keyword>
<dbReference type="Pfam" id="PF19574">
    <property type="entry name" value="LolA_3"/>
    <property type="match status" value="1"/>
</dbReference>
<dbReference type="InterPro" id="IPR029046">
    <property type="entry name" value="LolA/LolB/LppX"/>
</dbReference>
<comment type="caution">
    <text evidence="2">The sequence shown here is derived from an EMBL/GenBank/DDBJ whole genome shotgun (WGS) entry which is preliminary data.</text>
</comment>
<dbReference type="CDD" id="cd16325">
    <property type="entry name" value="LolA"/>
    <property type="match status" value="1"/>
</dbReference>
<evidence type="ECO:0000313" key="3">
    <source>
        <dbReference type="Proteomes" id="UP000680714"/>
    </source>
</evidence>
<name>A0ABS5I6Z9_9PROT</name>
<evidence type="ECO:0000256" key="1">
    <source>
        <dbReference type="ARBA" id="ARBA00022729"/>
    </source>
</evidence>
<keyword evidence="2" id="KW-0449">Lipoprotein</keyword>
<proteinExistence type="predicted"/>
<dbReference type="RefSeq" id="WP_211545697.1">
    <property type="nucleotide sequence ID" value="NZ_JAGTUF010000001.1"/>
</dbReference>